<name>A0ABY2SJ49_9HYPH</name>
<comment type="caution">
    <text evidence="2">The sequence shown here is derived from an EMBL/GenBank/DDBJ whole genome shotgun (WGS) entry which is preliminary data.</text>
</comment>
<keyword evidence="1" id="KW-1133">Transmembrane helix</keyword>
<protein>
    <submittedName>
        <fullName evidence="2">YmiA family putative membrane protein</fullName>
    </submittedName>
</protein>
<keyword evidence="1" id="KW-0812">Transmembrane</keyword>
<feature type="transmembrane region" description="Helical" evidence="1">
    <location>
        <begin position="9"/>
        <end position="32"/>
    </location>
</feature>
<dbReference type="EMBL" id="SZPQ01000019">
    <property type="protein sequence ID" value="TKI05492.1"/>
    <property type="molecule type" value="Genomic_DNA"/>
</dbReference>
<keyword evidence="1" id="KW-0472">Membrane</keyword>
<organism evidence="2 3">
    <name type="scientific">Martelella alba</name>
    <dbReference type="NCBI Taxonomy" id="2590451"/>
    <lineage>
        <taxon>Bacteria</taxon>
        <taxon>Pseudomonadati</taxon>
        <taxon>Pseudomonadota</taxon>
        <taxon>Alphaproteobacteria</taxon>
        <taxon>Hyphomicrobiales</taxon>
        <taxon>Aurantimonadaceae</taxon>
        <taxon>Martelella</taxon>
    </lineage>
</organism>
<evidence type="ECO:0000256" key="1">
    <source>
        <dbReference type="SAM" id="Phobius"/>
    </source>
</evidence>
<dbReference type="RefSeq" id="WP_136990781.1">
    <property type="nucleotide sequence ID" value="NZ_SZPQ01000019.1"/>
</dbReference>
<dbReference type="InterPro" id="IPR047744">
    <property type="entry name" value="YmiA_put-like"/>
</dbReference>
<dbReference type="Pfam" id="PF22868">
    <property type="entry name" value="YmiA-like"/>
    <property type="match status" value="1"/>
</dbReference>
<accession>A0ABY2SJ49</accession>
<reference evidence="2 3" key="1">
    <citation type="submission" date="2019-04" db="EMBL/GenBank/DDBJ databases">
        <authorList>
            <person name="Li M."/>
            <person name="Gao C."/>
        </authorList>
    </citation>
    <scope>NUCLEOTIDE SEQUENCE [LARGE SCALE GENOMIC DNA]</scope>
    <source>
        <strain evidence="2 3">BGMRC 2031</strain>
    </source>
</reference>
<keyword evidence="3" id="KW-1185">Reference proteome</keyword>
<dbReference type="NCBIfam" id="NF000536">
    <property type="entry name" value="YmiA"/>
    <property type="match status" value="1"/>
</dbReference>
<proteinExistence type="predicted"/>
<evidence type="ECO:0000313" key="3">
    <source>
        <dbReference type="Proteomes" id="UP000305202"/>
    </source>
</evidence>
<gene>
    <name evidence="2" type="ORF">FCN80_14055</name>
</gene>
<dbReference type="Proteomes" id="UP000305202">
    <property type="component" value="Unassembled WGS sequence"/>
</dbReference>
<sequence>MMDIMRRKAWIMVFVFSALFWAIFLTFSWHLYSR</sequence>
<evidence type="ECO:0000313" key="2">
    <source>
        <dbReference type="EMBL" id="TKI05492.1"/>
    </source>
</evidence>